<dbReference type="InterPro" id="IPR010718">
    <property type="entry name" value="DUF1294"/>
</dbReference>
<dbReference type="AlphaFoldDB" id="A0A9X1YP83"/>
<evidence type="ECO:0000313" key="2">
    <source>
        <dbReference type="EMBL" id="MCK9685251.1"/>
    </source>
</evidence>
<feature type="transmembrane region" description="Helical" evidence="1">
    <location>
        <begin position="39"/>
        <end position="57"/>
    </location>
</feature>
<accession>A0A9X1YP83</accession>
<organism evidence="2 3">
    <name type="scientific">Scleromatobacter humisilvae</name>
    <dbReference type="NCBI Taxonomy" id="2897159"/>
    <lineage>
        <taxon>Bacteria</taxon>
        <taxon>Pseudomonadati</taxon>
        <taxon>Pseudomonadota</taxon>
        <taxon>Betaproteobacteria</taxon>
        <taxon>Burkholderiales</taxon>
        <taxon>Sphaerotilaceae</taxon>
        <taxon>Scleromatobacter</taxon>
    </lineage>
</organism>
<comment type="caution">
    <text evidence="2">The sequence shown here is derived from an EMBL/GenBank/DDBJ whole genome shotgun (WGS) entry which is preliminary data.</text>
</comment>
<sequence>MRSTSRSAKRRFDPASVLVLGAFALLLAFVALTRGVPRWAALLYLGASVLSFALYAVDKAAAIDKRDRIPESVLLWLGLAGGWPGAIVAQQVLRHKTAKWTFRLRFWLSVVANVALFAWFALPRLFGR</sequence>
<evidence type="ECO:0000313" key="3">
    <source>
        <dbReference type="Proteomes" id="UP001139353"/>
    </source>
</evidence>
<keyword evidence="1" id="KW-1133">Transmembrane helix</keyword>
<dbReference type="Proteomes" id="UP001139353">
    <property type="component" value="Unassembled WGS sequence"/>
</dbReference>
<dbReference type="EMBL" id="JAJLJH010000001">
    <property type="protein sequence ID" value="MCK9685251.1"/>
    <property type="molecule type" value="Genomic_DNA"/>
</dbReference>
<keyword evidence="1" id="KW-0472">Membrane</keyword>
<evidence type="ECO:0000256" key="1">
    <source>
        <dbReference type="SAM" id="Phobius"/>
    </source>
</evidence>
<feature type="transmembrane region" description="Helical" evidence="1">
    <location>
        <begin position="73"/>
        <end position="92"/>
    </location>
</feature>
<dbReference type="RefSeq" id="WP_275681259.1">
    <property type="nucleotide sequence ID" value="NZ_JAJLJH010000001.1"/>
</dbReference>
<keyword evidence="1" id="KW-0812">Transmembrane</keyword>
<reference evidence="2" key="1">
    <citation type="submission" date="2021-11" db="EMBL/GenBank/DDBJ databases">
        <title>BS-T2-15 a new species belonging to the Comamonadaceae family isolated from the soil of a French oak forest.</title>
        <authorList>
            <person name="Mieszkin S."/>
            <person name="Alain K."/>
        </authorList>
    </citation>
    <scope>NUCLEOTIDE SEQUENCE</scope>
    <source>
        <strain evidence="2">BS-T2-15</strain>
    </source>
</reference>
<name>A0A9X1YP83_9BURK</name>
<dbReference type="Pfam" id="PF06961">
    <property type="entry name" value="DUF1294"/>
    <property type="match status" value="1"/>
</dbReference>
<protein>
    <submittedName>
        <fullName evidence="2">DUF1294 domain-containing protein</fullName>
    </submittedName>
</protein>
<feature type="transmembrane region" description="Helical" evidence="1">
    <location>
        <begin position="104"/>
        <end position="122"/>
    </location>
</feature>
<feature type="transmembrane region" description="Helical" evidence="1">
    <location>
        <begin position="12"/>
        <end position="33"/>
    </location>
</feature>
<proteinExistence type="predicted"/>
<gene>
    <name evidence="2" type="ORF">LPC04_05935</name>
</gene>
<keyword evidence="3" id="KW-1185">Reference proteome</keyword>